<name>A0A9Q0RNN3_BLOTA</name>
<accession>A0A9Q0RNN3</accession>
<evidence type="ECO:0000313" key="2">
    <source>
        <dbReference type="Proteomes" id="UP001142055"/>
    </source>
</evidence>
<proteinExistence type="predicted"/>
<comment type="caution">
    <text evidence="1">The sequence shown here is derived from an EMBL/GenBank/DDBJ whole genome shotgun (WGS) entry which is preliminary data.</text>
</comment>
<keyword evidence="2" id="KW-1185">Reference proteome</keyword>
<dbReference type="Proteomes" id="UP001142055">
    <property type="component" value="Chromosome 2"/>
</dbReference>
<protein>
    <submittedName>
        <fullName evidence="1">Uncharacterized protein</fullName>
    </submittedName>
</protein>
<dbReference type="AlphaFoldDB" id="A0A9Q0RNN3"/>
<dbReference type="EMBL" id="JAPWDV010000002">
    <property type="protein sequence ID" value="KAJ6219866.1"/>
    <property type="molecule type" value="Genomic_DNA"/>
</dbReference>
<sequence>MDCPLFGSAKEFNKNNLPTISDVCLQYLVLKEKIKRETNSAIDPKRREVNKQVYDLLILIWGEANIKTQKQLTVMTRLERLRNKYIEISRFHQHPDKIKPLKVTAFKNEGKSLFDIRECKNLPTKCQCENCTILPQKLKSFIIDQLGPRNQTIP</sequence>
<gene>
    <name evidence="1" type="ORF">RDWZM_005678</name>
</gene>
<evidence type="ECO:0000313" key="1">
    <source>
        <dbReference type="EMBL" id="KAJ6219866.1"/>
    </source>
</evidence>
<organism evidence="1 2">
    <name type="scientific">Blomia tropicalis</name>
    <name type="common">Mite</name>
    <dbReference type="NCBI Taxonomy" id="40697"/>
    <lineage>
        <taxon>Eukaryota</taxon>
        <taxon>Metazoa</taxon>
        <taxon>Ecdysozoa</taxon>
        <taxon>Arthropoda</taxon>
        <taxon>Chelicerata</taxon>
        <taxon>Arachnida</taxon>
        <taxon>Acari</taxon>
        <taxon>Acariformes</taxon>
        <taxon>Sarcoptiformes</taxon>
        <taxon>Astigmata</taxon>
        <taxon>Glycyphagoidea</taxon>
        <taxon>Echimyopodidae</taxon>
        <taxon>Blomia</taxon>
    </lineage>
</organism>
<reference evidence="1" key="1">
    <citation type="submission" date="2022-12" db="EMBL/GenBank/DDBJ databases">
        <title>Genome assemblies of Blomia tropicalis.</title>
        <authorList>
            <person name="Cui Y."/>
        </authorList>
    </citation>
    <scope>NUCLEOTIDE SEQUENCE</scope>
    <source>
        <tissue evidence="1">Adult mites</tissue>
    </source>
</reference>